<dbReference type="Pfam" id="PF14958">
    <property type="entry name" value="PAAT-like"/>
    <property type="match status" value="1"/>
</dbReference>
<feature type="coiled-coil region" evidence="1">
    <location>
        <begin position="274"/>
        <end position="301"/>
    </location>
</feature>
<evidence type="ECO:0000256" key="1">
    <source>
        <dbReference type="SAM" id="Coils"/>
    </source>
</evidence>
<protein>
    <submittedName>
        <fullName evidence="2">Uncharacterized protein</fullName>
    </submittedName>
</protein>
<proteinExistence type="evidence at transcript level"/>
<dbReference type="InterPro" id="IPR028043">
    <property type="entry name" value="PAAT-like"/>
</dbReference>
<dbReference type="PANTHER" id="PTHR14787:SF1">
    <property type="entry name" value="ATPASE PAAT"/>
    <property type="match status" value="1"/>
</dbReference>
<keyword evidence="1" id="KW-0175">Coiled coil</keyword>
<dbReference type="RefSeq" id="XP_042901413.1">
    <property type="nucleotide sequence ID" value="XM_043045479.2"/>
</dbReference>
<dbReference type="EMBL" id="IAAA01025359">
    <property type="protein sequence ID" value="LAA07474.1"/>
    <property type="molecule type" value="mRNA"/>
</dbReference>
<dbReference type="EMBL" id="IAAA01025358">
    <property type="protein sequence ID" value="LAA07473.1"/>
    <property type="molecule type" value="mRNA"/>
</dbReference>
<accession>A0A2L2YH42</accession>
<name>A0A2L2YH42_PARTP</name>
<dbReference type="OMA" id="YGHHGEY"/>
<dbReference type="PANTHER" id="PTHR14787">
    <property type="entry name" value="C10ORF188 FAMILY MEMBER"/>
    <property type="match status" value="1"/>
</dbReference>
<evidence type="ECO:0000313" key="2">
    <source>
        <dbReference type="EMBL" id="LAA07474.1"/>
    </source>
</evidence>
<dbReference type="OrthoDB" id="7880149at2759"/>
<dbReference type="GeneID" id="107449750"/>
<dbReference type="AlphaFoldDB" id="A0A2L2YH42"/>
<dbReference type="KEGG" id="ptep:107449750"/>
<sequence length="336" mass="37728">MNFQCSWKVSDDRPISDAIFYSRETDDSDLEDEINVENCVFLKAPDKCEGLYPTVPACQLLISCEPPNQITRISAICEARVLEIYGHHGEYLKTVFNSPLEETENLFVYRGDVVLDKPLSVCSVKFVNLESQNEMWLFGVKIHTDKMSHSPLNQASSLPFSSLSQRFAEMGDTLGDKEALKRFADNFLKMGLASSLPQGAAITSVLNNLPTYVLNPGLEMANNNEVQNANIINSEGKVHILEKESTQASLTTNELNKTEELKTFASSATSPVMMTQTQNTATQTEENYMNMEENLKTYINEQIQGISKRFQELEVKLLCKLDEIESFVKPHGIQSN</sequence>
<reference evidence="2" key="1">
    <citation type="journal article" date="2016" name="Mol. Ecol. Resour.">
        <title>Evaluation of the impact of RNA preservation methods of spiders for de novo transcriptome assembly.</title>
        <authorList>
            <person name="Kono N."/>
            <person name="Nakamura H."/>
            <person name="Ito Y."/>
            <person name="Tomita M."/>
            <person name="Arakawa K."/>
        </authorList>
    </citation>
    <scope>NUCLEOTIDE SEQUENCE</scope>
    <source>
        <tissue evidence="2">Whole body</tissue>
    </source>
</reference>
<organism evidence="2">
    <name type="scientific">Parasteatoda tepidariorum</name>
    <name type="common">Common house spider</name>
    <name type="synonym">Achaearanea tepidariorum</name>
    <dbReference type="NCBI Taxonomy" id="114398"/>
    <lineage>
        <taxon>Eukaryota</taxon>
        <taxon>Metazoa</taxon>
        <taxon>Ecdysozoa</taxon>
        <taxon>Arthropoda</taxon>
        <taxon>Chelicerata</taxon>
        <taxon>Arachnida</taxon>
        <taxon>Araneae</taxon>
        <taxon>Araneomorphae</taxon>
        <taxon>Entelegynae</taxon>
        <taxon>Araneoidea</taxon>
        <taxon>Theridiidae</taxon>
        <taxon>Parasteatoda</taxon>
    </lineage>
</organism>